<dbReference type="InterPro" id="IPR021514">
    <property type="entry name" value="DUF3176"/>
</dbReference>
<protein>
    <submittedName>
        <fullName evidence="2">Uncharacterized protein</fullName>
    </submittedName>
</protein>
<dbReference type="Proteomes" id="UP000184383">
    <property type="component" value="Unassembled WGS sequence"/>
</dbReference>
<keyword evidence="1" id="KW-0472">Membrane</keyword>
<dbReference type="VEuPathDB" id="FungiDB:ASPWEDRAFT_176721"/>
<dbReference type="GeneID" id="63747394"/>
<feature type="transmembrane region" description="Helical" evidence="1">
    <location>
        <begin position="46"/>
        <end position="70"/>
    </location>
</feature>
<dbReference type="AlphaFoldDB" id="A0A1L9R9T2"/>
<name>A0A1L9R9T2_ASPWE</name>
<dbReference type="PANTHER" id="PTHR35394">
    <property type="entry name" value="DUF3176 DOMAIN-CONTAINING PROTEIN"/>
    <property type="match status" value="1"/>
</dbReference>
<dbReference type="STRING" id="1073089.A0A1L9R9T2"/>
<feature type="transmembrane region" description="Helical" evidence="1">
    <location>
        <begin position="151"/>
        <end position="168"/>
    </location>
</feature>
<evidence type="ECO:0000313" key="2">
    <source>
        <dbReference type="EMBL" id="OJJ31659.1"/>
    </source>
</evidence>
<reference evidence="3" key="1">
    <citation type="journal article" date="2017" name="Genome Biol.">
        <title>Comparative genomics reveals high biological diversity and specific adaptations in the industrially and medically important fungal genus Aspergillus.</title>
        <authorList>
            <person name="de Vries R.P."/>
            <person name="Riley R."/>
            <person name="Wiebenga A."/>
            <person name="Aguilar-Osorio G."/>
            <person name="Amillis S."/>
            <person name="Uchima C.A."/>
            <person name="Anderluh G."/>
            <person name="Asadollahi M."/>
            <person name="Askin M."/>
            <person name="Barry K."/>
            <person name="Battaglia E."/>
            <person name="Bayram O."/>
            <person name="Benocci T."/>
            <person name="Braus-Stromeyer S.A."/>
            <person name="Caldana C."/>
            <person name="Canovas D."/>
            <person name="Cerqueira G.C."/>
            <person name="Chen F."/>
            <person name="Chen W."/>
            <person name="Choi C."/>
            <person name="Clum A."/>
            <person name="Dos Santos R.A."/>
            <person name="Damasio A.R."/>
            <person name="Diallinas G."/>
            <person name="Emri T."/>
            <person name="Fekete E."/>
            <person name="Flipphi M."/>
            <person name="Freyberg S."/>
            <person name="Gallo A."/>
            <person name="Gournas C."/>
            <person name="Habgood R."/>
            <person name="Hainaut M."/>
            <person name="Harispe M.L."/>
            <person name="Henrissat B."/>
            <person name="Hilden K.S."/>
            <person name="Hope R."/>
            <person name="Hossain A."/>
            <person name="Karabika E."/>
            <person name="Karaffa L."/>
            <person name="Karanyi Z."/>
            <person name="Krasevec N."/>
            <person name="Kuo A."/>
            <person name="Kusch H."/>
            <person name="LaButti K."/>
            <person name="Lagendijk E.L."/>
            <person name="Lapidus A."/>
            <person name="Levasseur A."/>
            <person name="Lindquist E."/>
            <person name="Lipzen A."/>
            <person name="Logrieco A.F."/>
            <person name="MacCabe A."/>
            <person name="Maekelae M.R."/>
            <person name="Malavazi I."/>
            <person name="Melin P."/>
            <person name="Meyer V."/>
            <person name="Mielnichuk N."/>
            <person name="Miskei M."/>
            <person name="Molnar A.P."/>
            <person name="Mule G."/>
            <person name="Ngan C.Y."/>
            <person name="Orejas M."/>
            <person name="Orosz E."/>
            <person name="Ouedraogo J.P."/>
            <person name="Overkamp K.M."/>
            <person name="Park H.-S."/>
            <person name="Perrone G."/>
            <person name="Piumi F."/>
            <person name="Punt P.J."/>
            <person name="Ram A.F."/>
            <person name="Ramon A."/>
            <person name="Rauscher S."/>
            <person name="Record E."/>
            <person name="Riano-Pachon D.M."/>
            <person name="Robert V."/>
            <person name="Roehrig J."/>
            <person name="Ruller R."/>
            <person name="Salamov A."/>
            <person name="Salih N.S."/>
            <person name="Samson R.A."/>
            <person name="Sandor E."/>
            <person name="Sanguinetti M."/>
            <person name="Schuetze T."/>
            <person name="Sepcic K."/>
            <person name="Shelest E."/>
            <person name="Sherlock G."/>
            <person name="Sophianopoulou V."/>
            <person name="Squina F.M."/>
            <person name="Sun H."/>
            <person name="Susca A."/>
            <person name="Todd R.B."/>
            <person name="Tsang A."/>
            <person name="Unkles S.E."/>
            <person name="van de Wiele N."/>
            <person name="van Rossen-Uffink D."/>
            <person name="Oliveira J.V."/>
            <person name="Vesth T.C."/>
            <person name="Visser J."/>
            <person name="Yu J.-H."/>
            <person name="Zhou M."/>
            <person name="Andersen M.R."/>
            <person name="Archer D.B."/>
            <person name="Baker S.E."/>
            <person name="Benoit I."/>
            <person name="Brakhage A.A."/>
            <person name="Braus G.H."/>
            <person name="Fischer R."/>
            <person name="Frisvad J.C."/>
            <person name="Goldman G.H."/>
            <person name="Houbraken J."/>
            <person name="Oakley B."/>
            <person name="Pocsi I."/>
            <person name="Scazzocchio C."/>
            <person name="Seiboth B."/>
            <person name="vanKuyk P.A."/>
            <person name="Wortman J."/>
            <person name="Dyer P.S."/>
            <person name="Grigoriev I.V."/>
        </authorList>
    </citation>
    <scope>NUCLEOTIDE SEQUENCE [LARGE SCALE GENOMIC DNA]</scope>
    <source>
        <strain evidence="3">DTO 134E9</strain>
    </source>
</reference>
<keyword evidence="3" id="KW-1185">Reference proteome</keyword>
<accession>A0A1L9R9T2</accession>
<evidence type="ECO:0000256" key="1">
    <source>
        <dbReference type="SAM" id="Phobius"/>
    </source>
</evidence>
<feature type="transmembrane region" description="Helical" evidence="1">
    <location>
        <begin position="498"/>
        <end position="520"/>
    </location>
</feature>
<feature type="transmembrane region" description="Helical" evidence="1">
    <location>
        <begin position="90"/>
        <end position="107"/>
    </location>
</feature>
<dbReference type="OrthoDB" id="5376804at2759"/>
<gene>
    <name evidence="2" type="ORF">ASPWEDRAFT_176721</name>
</gene>
<proteinExistence type="predicted"/>
<keyword evidence="1" id="KW-0812">Transmembrane</keyword>
<dbReference type="PANTHER" id="PTHR35394:SF5">
    <property type="entry name" value="DUF3176 DOMAIN-CONTAINING PROTEIN"/>
    <property type="match status" value="1"/>
</dbReference>
<evidence type="ECO:0000313" key="3">
    <source>
        <dbReference type="Proteomes" id="UP000184383"/>
    </source>
</evidence>
<sequence>MSSLRVKKSPPVNVSANDGFSVVPSTDEDVQRHTVKSFASKVNDYWVWQIVSCLISVMALFALIGVLFVYDHKAIPNWPYGITINSVLSWISQILTACMVGAVATCLSQSKWIHFSSGERPLGEMNSYDWASRGALGCTAFLWRSKMRRSATIGALITIMAIGVGPFVQQTVAVVNNRVDSDIAASAVRTESYGKDGVTADELPSRDMMASIYGSLFLNSQSNSNASATTVSPDCPTGNCDIPPFRSLAICSKCSDVSHMLSLVQGSVACGSGTEYSYQLPNGLQLNYTSEVLKLDLPKNDFISTETNYYSSMQTFGQPVLPAPPVDPPTNASATQCSLFWCVNTYSSSMKDNKVNETLIDSYHNTTIMSNSQDYLLSPPAKGNLTATNYVVHRDTSLTLSDWLMNRLQFNNTFSYTCMDGAYISRGTSSFRNEFLQPLLDSPIPDLFAQIAAGMSTHVRKANQTAYLPSTGFYESSNGAPPAQGTSWTVETQIHVRWGWITLPVLLILFTMIFLVMTAVQSKIHKVDIWKSSTAPLLCSGLDHNLQERMWAVGDPMQVENLTNRVRVRLIRDDRTDTWRLDSYDVH</sequence>
<dbReference type="Pfam" id="PF11374">
    <property type="entry name" value="DUF3176"/>
    <property type="match status" value="1"/>
</dbReference>
<dbReference type="RefSeq" id="XP_040685336.1">
    <property type="nucleotide sequence ID" value="XM_040831546.1"/>
</dbReference>
<keyword evidence="1" id="KW-1133">Transmembrane helix</keyword>
<dbReference type="EMBL" id="KV878216">
    <property type="protein sequence ID" value="OJJ31659.1"/>
    <property type="molecule type" value="Genomic_DNA"/>
</dbReference>
<organism evidence="2 3">
    <name type="scientific">Aspergillus wentii DTO 134E9</name>
    <dbReference type="NCBI Taxonomy" id="1073089"/>
    <lineage>
        <taxon>Eukaryota</taxon>
        <taxon>Fungi</taxon>
        <taxon>Dikarya</taxon>
        <taxon>Ascomycota</taxon>
        <taxon>Pezizomycotina</taxon>
        <taxon>Eurotiomycetes</taxon>
        <taxon>Eurotiomycetidae</taxon>
        <taxon>Eurotiales</taxon>
        <taxon>Aspergillaceae</taxon>
        <taxon>Aspergillus</taxon>
        <taxon>Aspergillus subgen. Cremei</taxon>
    </lineage>
</organism>